<evidence type="ECO:0000256" key="3">
    <source>
        <dbReference type="ARBA" id="ARBA00022525"/>
    </source>
</evidence>
<dbReference type="PANTHER" id="PTHR10078:SF27">
    <property type="entry name" value="INTERLEUKIN-36 GAMMA"/>
    <property type="match status" value="1"/>
</dbReference>
<feature type="region of interest" description="Disordered" evidence="5">
    <location>
        <begin position="37"/>
        <end position="72"/>
    </location>
</feature>
<dbReference type="GO" id="GO:0010628">
    <property type="term" value="P:positive regulation of gene expression"/>
    <property type="evidence" value="ECO:0007669"/>
    <property type="project" value="TreeGrafter"/>
</dbReference>
<dbReference type="SUPFAM" id="SSF50353">
    <property type="entry name" value="Cytokine"/>
    <property type="match status" value="1"/>
</dbReference>
<dbReference type="InterPro" id="IPR008996">
    <property type="entry name" value="IL1/FGF"/>
</dbReference>
<evidence type="ECO:0000256" key="2">
    <source>
        <dbReference type="ARBA" id="ARBA00010448"/>
    </source>
</evidence>
<dbReference type="GO" id="GO:0005149">
    <property type="term" value="F:interleukin-1 receptor binding"/>
    <property type="evidence" value="ECO:0007669"/>
    <property type="project" value="UniProtKB-UniRule"/>
</dbReference>
<dbReference type="FunCoup" id="A0A7N4NRG6">
    <property type="interactions" value="371"/>
</dbReference>
<dbReference type="InParanoid" id="A0A7N4NRG6"/>
<evidence type="ECO:0000313" key="7">
    <source>
        <dbReference type="Proteomes" id="UP000007648"/>
    </source>
</evidence>
<feature type="compositionally biased region" description="Basic and acidic residues" evidence="5">
    <location>
        <begin position="55"/>
        <end position="68"/>
    </location>
</feature>
<keyword evidence="3 4" id="KW-0964">Secreted</keyword>
<dbReference type="PRINTS" id="PR01360">
    <property type="entry name" value="INTRLEUKIN1X"/>
</dbReference>
<dbReference type="Ensembl" id="ENSSHAT00000030159.1">
    <property type="protein sequence ID" value="ENSSHAP00000026705.1"/>
    <property type="gene ID" value="ENSSHAG00000027329.1"/>
</dbReference>
<dbReference type="GO" id="GO:0005615">
    <property type="term" value="C:extracellular space"/>
    <property type="evidence" value="ECO:0007669"/>
    <property type="project" value="InterPro"/>
</dbReference>
<evidence type="ECO:0000313" key="6">
    <source>
        <dbReference type="Ensembl" id="ENSSHAP00000026705.1"/>
    </source>
</evidence>
<protein>
    <recommendedName>
        <fullName evidence="4">Interleukin-1</fullName>
    </recommendedName>
</protein>
<dbReference type="InterPro" id="IPR000975">
    <property type="entry name" value="IL-1_fam"/>
</dbReference>
<dbReference type="GeneTree" id="ENSGT00950000182943"/>
<dbReference type="GO" id="GO:0002437">
    <property type="term" value="P:inflammatory response to antigenic stimulus"/>
    <property type="evidence" value="ECO:0007669"/>
    <property type="project" value="TreeGrafter"/>
</dbReference>
<name>A0A7N4NRG6_SARHA</name>
<accession>A0A7N4NRG6</accession>
<dbReference type="InterPro" id="IPR003297">
    <property type="entry name" value="IL-1RA/IL-36"/>
</dbReference>
<reference evidence="6 7" key="1">
    <citation type="journal article" date="2011" name="Proc. Natl. Acad. Sci. U.S.A.">
        <title>Genetic diversity and population structure of the endangered marsupial Sarcophilus harrisii (Tasmanian devil).</title>
        <authorList>
            <person name="Miller W."/>
            <person name="Hayes V.M."/>
            <person name="Ratan A."/>
            <person name="Petersen D.C."/>
            <person name="Wittekindt N.E."/>
            <person name="Miller J."/>
            <person name="Walenz B."/>
            <person name="Knight J."/>
            <person name="Qi J."/>
            <person name="Zhao F."/>
            <person name="Wang Q."/>
            <person name="Bedoya-Reina O.C."/>
            <person name="Katiyar N."/>
            <person name="Tomsho L.P."/>
            <person name="Kasson L.M."/>
            <person name="Hardie R.A."/>
            <person name="Woodbridge P."/>
            <person name="Tindall E.A."/>
            <person name="Bertelsen M.F."/>
            <person name="Dixon D."/>
            <person name="Pyecroft S."/>
            <person name="Helgen K.M."/>
            <person name="Lesk A.M."/>
            <person name="Pringle T.H."/>
            <person name="Patterson N."/>
            <person name="Zhang Y."/>
            <person name="Kreiss A."/>
            <person name="Woods G.M."/>
            <person name="Jones M.E."/>
            <person name="Schuster S.C."/>
        </authorList>
    </citation>
    <scope>NUCLEOTIDE SEQUENCE [LARGE SCALE GENOMIC DNA]</scope>
</reference>
<dbReference type="Gene3D" id="2.80.10.50">
    <property type="match status" value="1"/>
</dbReference>
<dbReference type="GeneID" id="100922868"/>
<dbReference type="GO" id="GO:0071222">
    <property type="term" value="P:cellular response to lipopolysaccharide"/>
    <property type="evidence" value="ECO:0007669"/>
    <property type="project" value="TreeGrafter"/>
</dbReference>
<comment type="similarity">
    <text evidence="2 4">Belongs to the IL-1 family.</text>
</comment>
<reference evidence="6" key="3">
    <citation type="submission" date="2025-09" db="UniProtKB">
        <authorList>
            <consortium name="Ensembl"/>
        </authorList>
    </citation>
    <scope>IDENTIFICATION</scope>
</reference>
<dbReference type="RefSeq" id="XP_031805752.1">
    <property type="nucleotide sequence ID" value="XM_031949892.1"/>
</dbReference>
<dbReference type="Pfam" id="PF00340">
    <property type="entry name" value="IL1"/>
    <property type="match status" value="1"/>
</dbReference>
<dbReference type="PRINTS" id="PR00264">
    <property type="entry name" value="INTERLEUKIN1"/>
</dbReference>
<dbReference type="FunFam" id="2.80.10.50:FF:000013">
    <property type="entry name" value="Interleukin-1"/>
    <property type="match status" value="1"/>
</dbReference>
<dbReference type="GO" id="GO:0005125">
    <property type="term" value="F:cytokine activity"/>
    <property type="evidence" value="ECO:0007669"/>
    <property type="project" value="UniProtKB-UniRule"/>
</dbReference>
<evidence type="ECO:0000256" key="1">
    <source>
        <dbReference type="ARBA" id="ARBA00004613"/>
    </source>
</evidence>
<evidence type="ECO:0000256" key="5">
    <source>
        <dbReference type="SAM" id="MobiDB-lite"/>
    </source>
</evidence>
<dbReference type="OrthoDB" id="9449069at2759"/>
<organism evidence="6 7">
    <name type="scientific">Sarcophilus harrisii</name>
    <name type="common">Tasmanian devil</name>
    <name type="synonym">Sarcophilus laniarius</name>
    <dbReference type="NCBI Taxonomy" id="9305"/>
    <lineage>
        <taxon>Eukaryota</taxon>
        <taxon>Metazoa</taxon>
        <taxon>Chordata</taxon>
        <taxon>Craniata</taxon>
        <taxon>Vertebrata</taxon>
        <taxon>Euteleostomi</taxon>
        <taxon>Mammalia</taxon>
        <taxon>Metatheria</taxon>
        <taxon>Dasyuromorphia</taxon>
        <taxon>Dasyuridae</taxon>
        <taxon>Sarcophilus</taxon>
    </lineage>
</organism>
<proteinExistence type="inferred from homology"/>
<evidence type="ECO:0000256" key="4">
    <source>
        <dbReference type="RuleBase" id="RU003753"/>
    </source>
</evidence>
<dbReference type="KEGG" id="shr:100922868"/>
<dbReference type="Proteomes" id="UP000007648">
    <property type="component" value="Unassembled WGS sequence"/>
</dbReference>
<gene>
    <name evidence="6" type="primary">LOC100922868</name>
</gene>
<reference evidence="6" key="2">
    <citation type="submission" date="2025-08" db="UniProtKB">
        <authorList>
            <consortium name="Ensembl"/>
        </authorList>
    </citation>
    <scope>IDENTIFICATION</scope>
</reference>
<comment type="subcellular location">
    <subcellularLocation>
        <location evidence="1 4">Secreted</location>
    </subcellularLocation>
</comment>
<dbReference type="GO" id="GO:0019221">
    <property type="term" value="P:cytokine-mediated signaling pathway"/>
    <property type="evidence" value="ECO:0007669"/>
    <property type="project" value="TreeGrafter"/>
</dbReference>
<sequence length="232" mass="25435">MNKAEKYQKNLLGPLGSERHTAQALRSLRIGSGTTGIHSAMEIKGGPSASLSPSDMREGKQETPDYHQESQSVEYPSLGKIRDIHQQVWILQNGTLIATPHGENVNPVTLEVLPCRDESLPKDKGEPIYVGIKASGCCLHCKMSGEQPILILVEKNLKDLYTTPEAVKPFLFYRNQTGITSTLESAAFPGWFICTSSNKNQPVTLTHNLGGQCNTAFYLNIETPVLKTPIST</sequence>
<keyword evidence="7" id="KW-1185">Reference proteome</keyword>
<dbReference type="PANTHER" id="PTHR10078">
    <property type="entry name" value="INTERLEUKIN-1 FAMILY MEMBER"/>
    <property type="match status" value="1"/>
</dbReference>
<dbReference type="AlphaFoldDB" id="A0A7N4NRG6"/>
<dbReference type="SMART" id="SM00125">
    <property type="entry name" value="IL1"/>
    <property type="match status" value="1"/>
</dbReference>
<dbReference type="CDD" id="cd23300">
    <property type="entry name" value="beta-trefoil_IL36"/>
    <property type="match status" value="1"/>
</dbReference>